<accession>A0AAN9FBS6</accession>
<organism evidence="1 2">
    <name type="scientific">Clitoria ternatea</name>
    <name type="common">Butterfly pea</name>
    <dbReference type="NCBI Taxonomy" id="43366"/>
    <lineage>
        <taxon>Eukaryota</taxon>
        <taxon>Viridiplantae</taxon>
        <taxon>Streptophyta</taxon>
        <taxon>Embryophyta</taxon>
        <taxon>Tracheophyta</taxon>
        <taxon>Spermatophyta</taxon>
        <taxon>Magnoliopsida</taxon>
        <taxon>eudicotyledons</taxon>
        <taxon>Gunneridae</taxon>
        <taxon>Pentapetalae</taxon>
        <taxon>rosids</taxon>
        <taxon>fabids</taxon>
        <taxon>Fabales</taxon>
        <taxon>Fabaceae</taxon>
        <taxon>Papilionoideae</taxon>
        <taxon>50 kb inversion clade</taxon>
        <taxon>NPAAA clade</taxon>
        <taxon>indigoferoid/millettioid clade</taxon>
        <taxon>Phaseoleae</taxon>
        <taxon>Clitoria</taxon>
    </lineage>
</organism>
<keyword evidence="2" id="KW-1185">Reference proteome</keyword>
<evidence type="ECO:0000313" key="2">
    <source>
        <dbReference type="Proteomes" id="UP001359559"/>
    </source>
</evidence>
<dbReference type="Proteomes" id="UP001359559">
    <property type="component" value="Unassembled WGS sequence"/>
</dbReference>
<dbReference type="EMBL" id="JAYKXN010000007">
    <property type="protein sequence ID" value="KAK7272331.1"/>
    <property type="molecule type" value="Genomic_DNA"/>
</dbReference>
<reference evidence="1 2" key="1">
    <citation type="submission" date="2024-01" db="EMBL/GenBank/DDBJ databases">
        <title>The genomes of 5 underutilized Papilionoideae crops provide insights into root nodulation and disease resistance.</title>
        <authorList>
            <person name="Yuan L."/>
        </authorList>
    </citation>
    <scope>NUCLEOTIDE SEQUENCE [LARGE SCALE GENOMIC DNA]</scope>
    <source>
        <strain evidence="1">LY-2023</strain>
        <tissue evidence="1">Leaf</tissue>
    </source>
</reference>
<name>A0AAN9FBS6_CLITE</name>
<gene>
    <name evidence="1" type="ORF">RJT34_28855</name>
</gene>
<protein>
    <submittedName>
        <fullName evidence="1">Uncharacterized protein</fullName>
    </submittedName>
</protein>
<comment type="caution">
    <text evidence="1">The sequence shown here is derived from an EMBL/GenBank/DDBJ whole genome shotgun (WGS) entry which is preliminary data.</text>
</comment>
<proteinExistence type="predicted"/>
<dbReference type="AlphaFoldDB" id="A0AAN9FBS6"/>
<evidence type="ECO:0000313" key="1">
    <source>
        <dbReference type="EMBL" id="KAK7272331.1"/>
    </source>
</evidence>
<sequence>MREGLDRVYMVPWNKGCRKGVSMVEDGWGYRAQQKQRDVRVEEENSVAREKMHTKKKRKNKISDVVDMYNTFRHNVLGGCISAILTSHAALSTAQKQ</sequence>